<reference evidence="1 2" key="1">
    <citation type="submission" date="2018-12" db="EMBL/GenBank/DDBJ databases">
        <authorList>
            <person name="Feng G."/>
            <person name="Zhu H."/>
        </authorList>
    </citation>
    <scope>NUCLEOTIDE SEQUENCE [LARGE SCALE GENOMIC DNA]</scope>
    <source>
        <strain evidence="1 2">KCTC 12533</strain>
    </source>
</reference>
<dbReference type="Proteomes" id="UP000273500">
    <property type="component" value="Unassembled WGS sequence"/>
</dbReference>
<dbReference type="EMBL" id="RWIT01000015">
    <property type="protein sequence ID" value="RSK45198.1"/>
    <property type="molecule type" value="Genomic_DNA"/>
</dbReference>
<evidence type="ECO:0000313" key="2">
    <source>
        <dbReference type="Proteomes" id="UP000273500"/>
    </source>
</evidence>
<proteinExistence type="predicted"/>
<dbReference type="RefSeq" id="WP_125423808.1">
    <property type="nucleotide sequence ID" value="NZ_RWIT01000015.1"/>
</dbReference>
<name>A0A3R9PSY9_9BACT</name>
<keyword evidence="2" id="KW-1185">Reference proteome</keyword>
<dbReference type="AlphaFoldDB" id="A0A3R9PSY9"/>
<sequence length="112" mass="12457">MATAAYALYTARPAAGPLRSFRDFLLAEYQQPVHLLGLEHLRPPAGVRRPQLLVERGQLTEQLDSVRFLLGVARQHPGRFPQEEQVLQADEQRLTQRLQAIAAALGNVPPSP</sequence>
<comment type="caution">
    <text evidence="1">The sequence shown here is derived from an EMBL/GenBank/DDBJ whole genome shotgun (WGS) entry which is preliminary data.</text>
</comment>
<organism evidence="1 2">
    <name type="scientific">Hymenobacter rigui</name>
    <dbReference type="NCBI Taxonomy" id="334424"/>
    <lineage>
        <taxon>Bacteria</taxon>
        <taxon>Pseudomonadati</taxon>
        <taxon>Bacteroidota</taxon>
        <taxon>Cytophagia</taxon>
        <taxon>Cytophagales</taxon>
        <taxon>Hymenobacteraceae</taxon>
        <taxon>Hymenobacter</taxon>
    </lineage>
</organism>
<evidence type="ECO:0000313" key="1">
    <source>
        <dbReference type="EMBL" id="RSK45198.1"/>
    </source>
</evidence>
<protein>
    <submittedName>
        <fullName evidence="1">Uncharacterized protein</fullName>
    </submittedName>
</protein>
<gene>
    <name evidence="1" type="ORF">EI291_18985</name>
</gene>
<accession>A0A3R9PSY9</accession>